<dbReference type="EMBL" id="FNVE01000016">
    <property type="protein sequence ID" value="SEG70085.1"/>
    <property type="molecule type" value="Genomic_DNA"/>
</dbReference>
<organism evidence="1 2">
    <name type="scientific">Halopseudomonas aestusnigri</name>
    <dbReference type="NCBI Taxonomy" id="857252"/>
    <lineage>
        <taxon>Bacteria</taxon>
        <taxon>Pseudomonadati</taxon>
        <taxon>Pseudomonadota</taxon>
        <taxon>Gammaproteobacteria</taxon>
        <taxon>Pseudomonadales</taxon>
        <taxon>Pseudomonadaceae</taxon>
        <taxon>Halopseudomonas</taxon>
    </lineage>
</organism>
<comment type="caution">
    <text evidence="1">The sequence shown here is derived from an EMBL/GenBank/DDBJ whole genome shotgun (WGS) entry which is preliminary data.</text>
</comment>
<evidence type="ECO:0000313" key="1">
    <source>
        <dbReference type="EMBL" id="SEG70085.1"/>
    </source>
</evidence>
<evidence type="ECO:0000313" key="2">
    <source>
        <dbReference type="Proteomes" id="UP000243518"/>
    </source>
</evidence>
<keyword evidence="2" id="KW-1185">Reference proteome</keyword>
<protein>
    <submittedName>
        <fullName evidence="1">Uncharacterized protein</fullName>
    </submittedName>
</protein>
<gene>
    <name evidence="1" type="ORF">SAMN05216586_11646</name>
</gene>
<dbReference type="Proteomes" id="UP000243518">
    <property type="component" value="Unassembled WGS sequence"/>
</dbReference>
<accession>A0AAQ1GA83</accession>
<name>A0AAQ1GA83_9GAMM</name>
<proteinExistence type="predicted"/>
<dbReference type="RefSeq" id="WP_088277581.1">
    <property type="nucleotide sequence ID" value="NZ_FNVE01000016.1"/>
</dbReference>
<dbReference type="AlphaFoldDB" id="A0AAQ1GA83"/>
<reference evidence="1 2" key="1">
    <citation type="submission" date="2016-10" db="EMBL/GenBank/DDBJ databases">
        <authorList>
            <person name="Varghese N."/>
            <person name="Submissions S."/>
        </authorList>
    </citation>
    <scope>NUCLEOTIDE SEQUENCE [LARGE SCALE GENOMIC DNA]</scope>
    <source>
        <strain evidence="1 2">CECT 8317</strain>
    </source>
</reference>
<sequence>MENDRELQKKTLTYLKGIYPGRCDVKQLAVEMHAVGAHLLRNLTYLREHDLVTGSFSVSRDPRQLSLVGITAKGIDFIEADGGLSAILGVVTVRLHADTVRDLILAQIEAADAESSVKEQLKATVTNLPAKGLEAMVTRLAQEGLTRLPNAMHWLQAFVSSAT</sequence>